<dbReference type="Gene3D" id="6.10.250.660">
    <property type="match status" value="1"/>
</dbReference>
<dbReference type="AlphaFoldDB" id="A0A917WE10"/>
<keyword evidence="4" id="KW-1185">Reference proteome</keyword>
<evidence type="ECO:0008006" key="5">
    <source>
        <dbReference type="Google" id="ProtNLM"/>
    </source>
</evidence>
<keyword evidence="2" id="KW-1133">Transmembrane helix</keyword>
<feature type="compositionally biased region" description="Low complexity" evidence="1">
    <location>
        <begin position="135"/>
        <end position="144"/>
    </location>
</feature>
<dbReference type="EMBL" id="BMNA01000002">
    <property type="protein sequence ID" value="GGL95865.1"/>
    <property type="molecule type" value="Genomic_DNA"/>
</dbReference>
<reference evidence="3" key="1">
    <citation type="journal article" date="2014" name="Int. J. Syst. Evol. Microbiol.">
        <title>Complete genome sequence of Corynebacterium casei LMG S-19264T (=DSM 44701T), isolated from a smear-ripened cheese.</title>
        <authorList>
            <consortium name="US DOE Joint Genome Institute (JGI-PGF)"/>
            <person name="Walter F."/>
            <person name="Albersmeier A."/>
            <person name="Kalinowski J."/>
            <person name="Ruckert C."/>
        </authorList>
    </citation>
    <scope>NUCLEOTIDE SEQUENCE</scope>
    <source>
        <strain evidence="3">CGMCC 4.7308</strain>
    </source>
</reference>
<dbReference type="RefSeq" id="WP_188940774.1">
    <property type="nucleotide sequence ID" value="NZ_BMNA01000002.1"/>
</dbReference>
<name>A0A917WE10_9ACTN</name>
<keyword evidence="2" id="KW-0812">Transmembrane</keyword>
<reference evidence="3" key="2">
    <citation type="submission" date="2020-09" db="EMBL/GenBank/DDBJ databases">
        <authorList>
            <person name="Sun Q."/>
            <person name="Zhou Y."/>
        </authorList>
    </citation>
    <scope>NUCLEOTIDE SEQUENCE</scope>
    <source>
        <strain evidence="3">CGMCC 4.7308</strain>
    </source>
</reference>
<accession>A0A917WE10</accession>
<dbReference type="Proteomes" id="UP000655208">
    <property type="component" value="Unassembled WGS sequence"/>
</dbReference>
<dbReference type="InterPro" id="IPR019933">
    <property type="entry name" value="DivIVA_domain"/>
</dbReference>
<evidence type="ECO:0000313" key="3">
    <source>
        <dbReference type="EMBL" id="GGL95865.1"/>
    </source>
</evidence>
<organism evidence="3 4">
    <name type="scientific">Nakamurella endophytica</name>
    <dbReference type="NCBI Taxonomy" id="1748367"/>
    <lineage>
        <taxon>Bacteria</taxon>
        <taxon>Bacillati</taxon>
        <taxon>Actinomycetota</taxon>
        <taxon>Actinomycetes</taxon>
        <taxon>Nakamurellales</taxon>
        <taxon>Nakamurellaceae</taxon>
        <taxon>Nakamurella</taxon>
    </lineage>
</organism>
<gene>
    <name evidence="3" type="ORF">GCM10011594_14470</name>
</gene>
<evidence type="ECO:0000256" key="1">
    <source>
        <dbReference type="SAM" id="MobiDB-lite"/>
    </source>
</evidence>
<protein>
    <recommendedName>
        <fullName evidence="5">DivIVA domain-containing protein</fullName>
    </recommendedName>
</protein>
<proteinExistence type="predicted"/>
<feature type="transmembrane region" description="Helical" evidence="2">
    <location>
        <begin position="6"/>
        <end position="26"/>
    </location>
</feature>
<keyword evidence="2" id="KW-0472">Membrane</keyword>
<comment type="caution">
    <text evidence="3">The sequence shown here is derived from an EMBL/GenBank/DDBJ whole genome shotgun (WGS) entry which is preliminary data.</text>
</comment>
<evidence type="ECO:0000256" key="2">
    <source>
        <dbReference type="SAM" id="Phobius"/>
    </source>
</evidence>
<feature type="region of interest" description="Disordered" evidence="1">
    <location>
        <begin position="91"/>
        <end position="155"/>
    </location>
</feature>
<dbReference type="NCBIfam" id="TIGR03544">
    <property type="entry name" value="DivI1A_domain"/>
    <property type="match status" value="1"/>
</dbReference>
<sequence>MITLLEYLVIAAVIGAVVFVLAVLVFGRGEQMAPLSPRTSPAQLPGEGIGADDVRSVKFSLALRGYRMSDVDWVLDRVGDRIDELERDNARLRGQPLPDRSLADDIDASAGPPAADLYDAGSADTLAMSPDREQSPAAAGSFGPAGPGPAREDRR</sequence>
<evidence type="ECO:0000313" key="4">
    <source>
        <dbReference type="Proteomes" id="UP000655208"/>
    </source>
</evidence>